<dbReference type="Proteomes" id="UP000619244">
    <property type="component" value="Unassembled WGS sequence"/>
</dbReference>
<keyword evidence="1" id="KW-0472">Membrane</keyword>
<feature type="transmembrane region" description="Helical" evidence="1">
    <location>
        <begin position="88"/>
        <end position="108"/>
    </location>
</feature>
<evidence type="ECO:0000256" key="1">
    <source>
        <dbReference type="SAM" id="Phobius"/>
    </source>
</evidence>
<dbReference type="InterPro" id="IPR018719">
    <property type="entry name" value="DUF2243_membrane"/>
</dbReference>
<reference evidence="2" key="1">
    <citation type="journal article" date="2014" name="Int. J. Syst. Evol. Microbiol.">
        <title>Complete genome sequence of Corynebacterium casei LMG S-19264T (=DSM 44701T), isolated from a smear-ripened cheese.</title>
        <authorList>
            <consortium name="US DOE Joint Genome Institute (JGI-PGF)"/>
            <person name="Walter F."/>
            <person name="Albersmeier A."/>
            <person name="Kalinowski J."/>
            <person name="Ruckert C."/>
        </authorList>
    </citation>
    <scope>NUCLEOTIDE SEQUENCE</scope>
    <source>
        <strain evidence="2">JCM 4790</strain>
    </source>
</reference>
<keyword evidence="3" id="KW-1185">Reference proteome</keyword>
<evidence type="ECO:0000313" key="3">
    <source>
        <dbReference type="Proteomes" id="UP000619244"/>
    </source>
</evidence>
<evidence type="ECO:0000313" key="2">
    <source>
        <dbReference type="EMBL" id="GGX84953.1"/>
    </source>
</evidence>
<accession>A0A918NP53</accession>
<reference evidence="2" key="2">
    <citation type="submission" date="2020-09" db="EMBL/GenBank/DDBJ databases">
        <authorList>
            <person name="Sun Q."/>
            <person name="Ohkuma M."/>
        </authorList>
    </citation>
    <scope>NUCLEOTIDE SEQUENCE</scope>
    <source>
        <strain evidence="2">JCM 4790</strain>
    </source>
</reference>
<evidence type="ECO:0008006" key="4">
    <source>
        <dbReference type="Google" id="ProtNLM"/>
    </source>
</evidence>
<dbReference type="EMBL" id="BMVU01000022">
    <property type="protein sequence ID" value="GGX84953.1"/>
    <property type="molecule type" value="Genomic_DNA"/>
</dbReference>
<sequence>MTSEQDRPAPSGARPETRRSLAVCALIGAAVMAAVDEIVFHQVLHWHHFYDRSTPGVALLSDGLLHTAELLGLVAGFFLLADLRRRRALSAAHARAGFFLGAGLFQLFDGVVDHKLLRLHQVRYGVDVTPYDWAWNLAALALLAVGAVLAVRARRRTRLPAAAR</sequence>
<keyword evidence="1" id="KW-1133">Transmembrane helix</keyword>
<gene>
    <name evidence="2" type="ORF">GCM10010358_43800</name>
</gene>
<feature type="transmembrane region" description="Helical" evidence="1">
    <location>
        <begin position="133"/>
        <end position="151"/>
    </location>
</feature>
<feature type="transmembrane region" description="Helical" evidence="1">
    <location>
        <begin position="21"/>
        <end position="44"/>
    </location>
</feature>
<comment type="caution">
    <text evidence="2">The sequence shown here is derived from an EMBL/GenBank/DDBJ whole genome shotgun (WGS) entry which is preliminary data.</text>
</comment>
<dbReference type="RefSeq" id="WP_190191987.1">
    <property type="nucleotide sequence ID" value="NZ_BMVU01000022.1"/>
</dbReference>
<organism evidence="2 3">
    <name type="scientific">Streptomyces minutiscleroticus</name>
    <dbReference type="NCBI Taxonomy" id="68238"/>
    <lineage>
        <taxon>Bacteria</taxon>
        <taxon>Bacillati</taxon>
        <taxon>Actinomycetota</taxon>
        <taxon>Actinomycetes</taxon>
        <taxon>Kitasatosporales</taxon>
        <taxon>Streptomycetaceae</taxon>
        <taxon>Streptomyces</taxon>
    </lineage>
</organism>
<feature type="transmembrane region" description="Helical" evidence="1">
    <location>
        <begin position="64"/>
        <end position="81"/>
    </location>
</feature>
<dbReference type="AlphaFoldDB" id="A0A918NP53"/>
<proteinExistence type="predicted"/>
<keyword evidence="1" id="KW-0812">Transmembrane</keyword>
<name>A0A918NP53_9ACTN</name>
<protein>
    <recommendedName>
        <fullName evidence="4">DUF2243 domain-containing protein</fullName>
    </recommendedName>
</protein>
<dbReference type="Pfam" id="PF10002">
    <property type="entry name" value="DUF2243"/>
    <property type="match status" value="1"/>
</dbReference>